<dbReference type="EMBL" id="BAAATJ010000005">
    <property type="protein sequence ID" value="GAA2392685.1"/>
    <property type="molecule type" value="Genomic_DNA"/>
</dbReference>
<evidence type="ECO:0000313" key="10">
    <source>
        <dbReference type="Proteomes" id="UP001500058"/>
    </source>
</evidence>
<evidence type="ECO:0000313" key="9">
    <source>
        <dbReference type="EMBL" id="GAA2392685.1"/>
    </source>
</evidence>
<keyword evidence="5" id="KW-0722">Serine protease inhibitor</keyword>
<gene>
    <name evidence="9" type="ORF">GCM10010420_16630</name>
</gene>
<comment type="similarity">
    <text evidence="2">Belongs to the protease inhibitor I16 (SSI) family.</text>
</comment>
<keyword evidence="10" id="KW-1185">Reference proteome</keyword>
<evidence type="ECO:0000256" key="7">
    <source>
        <dbReference type="SAM" id="SignalP"/>
    </source>
</evidence>
<comment type="subcellular location">
    <subcellularLocation>
        <location evidence="1">Secreted</location>
    </subcellularLocation>
</comment>
<keyword evidence="4" id="KW-0646">Protease inhibitor</keyword>
<reference evidence="9 10" key="1">
    <citation type="journal article" date="2019" name="Int. J. Syst. Evol. Microbiol.">
        <title>The Global Catalogue of Microorganisms (GCM) 10K type strain sequencing project: providing services to taxonomists for standard genome sequencing and annotation.</title>
        <authorList>
            <consortium name="The Broad Institute Genomics Platform"/>
            <consortium name="The Broad Institute Genome Sequencing Center for Infectious Disease"/>
            <person name="Wu L."/>
            <person name="Ma J."/>
        </authorList>
    </citation>
    <scope>NUCLEOTIDE SEQUENCE [LARGE SCALE GENOMIC DNA]</scope>
    <source>
        <strain evidence="9 10">JCM 6921</strain>
    </source>
</reference>
<evidence type="ECO:0000256" key="4">
    <source>
        <dbReference type="ARBA" id="ARBA00022690"/>
    </source>
</evidence>
<accession>A0ABN3I1E5</accession>
<evidence type="ECO:0000256" key="2">
    <source>
        <dbReference type="ARBA" id="ARBA00010472"/>
    </source>
</evidence>
<comment type="caution">
    <text evidence="9">The sequence shown here is derived from an EMBL/GenBank/DDBJ whole genome shotgun (WGS) entry which is preliminary data.</text>
</comment>
<proteinExistence type="inferred from homology"/>
<sequence>MFPRPRTFAAAAAAALLALVPASATRATEPAQPHGEIFLTISDAGNTWIRGVLLTCPDQDGPHPRADEACILLDQAGGRMRALPEREQHCTAHHAPVTASATGTWRDVRISWQGKYPSTCALVRKTGAVFDF</sequence>
<feature type="signal peptide" evidence="7">
    <location>
        <begin position="1"/>
        <end position="24"/>
    </location>
</feature>
<dbReference type="Pfam" id="PF00720">
    <property type="entry name" value="SSI"/>
    <property type="match status" value="1"/>
</dbReference>
<evidence type="ECO:0000256" key="3">
    <source>
        <dbReference type="ARBA" id="ARBA00022525"/>
    </source>
</evidence>
<dbReference type="Gene3D" id="3.30.350.10">
    <property type="entry name" value="Subtilisin inhibitor-like"/>
    <property type="match status" value="1"/>
</dbReference>
<dbReference type="RefSeq" id="WP_344630222.1">
    <property type="nucleotide sequence ID" value="NZ_BAAATJ010000005.1"/>
</dbReference>
<name>A0ABN3I1E5_9ACTN</name>
<keyword evidence="3" id="KW-0964">Secreted</keyword>
<feature type="chain" id="PRO_5045470095" description="Subtilisin inhibitor domain-containing protein" evidence="7">
    <location>
        <begin position="25"/>
        <end position="132"/>
    </location>
</feature>
<feature type="domain" description="Subtilisin inhibitor" evidence="8">
    <location>
        <begin position="47"/>
        <end position="117"/>
    </location>
</feature>
<evidence type="ECO:0000256" key="1">
    <source>
        <dbReference type="ARBA" id="ARBA00004613"/>
    </source>
</evidence>
<keyword evidence="7" id="KW-0732">Signal</keyword>
<keyword evidence="6" id="KW-1015">Disulfide bond</keyword>
<protein>
    <recommendedName>
        <fullName evidence="8">Subtilisin inhibitor domain-containing protein</fullName>
    </recommendedName>
</protein>
<evidence type="ECO:0000256" key="5">
    <source>
        <dbReference type="ARBA" id="ARBA00022900"/>
    </source>
</evidence>
<dbReference type="InterPro" id="IPR036819">
    <property type="entry name" value="Subtilisin_inhibitor-like_sf"/>
</dbReference>
<organism evidence="9 10">
    <name type="scientific">Streptomyces glaucosporus</name>
    <dbReference type="NCBI Taxonomy" id="284044"/>
    <lineage>
        <taxon>Bacteria</taxon>
        <taxon>Bacillati</taxon>
        <taxon>Actinomycetota</taxon>
        <taxon>Actinomycetes</taxon>
        <taxon>Kitasatosporales</taxon>
        <taxon>Streptomycetaceae</taxon>
        <taxon>Streptomyces</taxon>
    </lineage>
</organism>
<dbReference type="Proteomes" id="UP001500058">
    <property type="component" value="Unassembled WGS sequence"/>
</dbReference>
<evidence type="ECO:0000259" key="8">
    <source>
        <dbReference type="Pfam" id="PF00720"/>
    </source>
</evidence>
<dbReference type="SUPFAM" id="SSF55399">
    <property type="entry name" value="Subtilisin inhibitor"/>
    <property type="match status" value="1"/>
</dbReference>
<evidence type="ECO:0000256" key="6">
    <source>
        <dbReference type="ARBA" id="ARBA00023157"/>
    </source>
</evidence>
<dbReference type="InterPro" id="IPR023549">
    <property type="entry name" value="Subtilisin_inhibitor"/>
</dbReference>